<dbReference type="InterPro" id="IPR002942">
    <property type="entry name" value="S4_RNA-bd"/>
</dbReference>
<reference evidence="3 4" key="1">
    <citation type="submission" date="2020-08" db="EMBL/GenBank/DDBJ databases">
        <title>Genomic Encyclopedia of Type Strains, Phase IV (KMG-IV): sequencing the most valuable type-strain genomes for metagenomic binning, comparative biology and taxonomic classification.</title>
        <authorList>
            <person name="Goeker M."/>
        </authorList>
    </citation>
    <scope>NUCLEOTIDE SEQUENCE [LARGE SCALE GENOMIC DNA]</scope>
    <source>
        <strain evidence="3 4">DSM 19163</strain>
    </source>
</reference>
<organism evidence="3 4">
    <name type="scientific">Nosocomiicoccus ampullae</name>
    <dbReference type="NCBI Taxonomy" id="489910"/>
    <lineage>
        <taxon>Bacteria</taxon>
        <taxon>Bacillati</taxon>
        <taxon>Bacillota</taxon>
        <taxon>Bacilli</taxon>
        <taxon>Bacillales</taxon>
        <taxon>Staphylococcaceae</taxon>
        <taxon>Nosocomiicoccus</taxon>
    </lineage>
</organism>
<dbReference type="InterPro" id="IPR012677">
    <property type="entry name" value="Nucleotide-bd_a/b_plait_sf"/>
</dbReference>
<dbReference type="EMBL" id="JACHHF010000005">
    <property type="protein sequence ID" value="MBB5176161.1"/>
    <property type="molecule type" value="Genomic_DNA"/>
</dbReference>
<dbReference type="SMART" id="SM00363">
    <property type="entry name" value="S4"/>
    <property type="match status" value="1"/>
</dbReference>
<dbReference type="Gene3D" id="3.30.1370.160">
    <property type="match status" value="1"/>
</dbReference>
<feature type="domain" description="RNA-binding S4" evidence="2">
    <location>
        <begin position="183"/>
        <end position="244"/>
    </location>
</feature>
<dbReference type="InterPro" id="IPR036986">
    <property type="entry name" value="S4_RNA-bd_sf"/>
</dbReference>
<dbReference type="InterPro" id="IPR040591">
    <property type="entry name" value="RqcP2_RBD"/>
</dbReference>
<evidence type="ECO:0000313" key="3">
    <source>
        <dbReference type="EMBL" id="MBB5176161.1"/>
    </source>
</evidence>
<evidence type="ECO:0000256" key="1">
    <source>
        <dbReference type="PROSITE-ProRule" id="PRU00182"/>
    </source>
</evidence>
<dbReference type="Pfam" id="PF17774">
    <property type="entry name" value="YlmH_RBD"/>
    <property type="match status" value="1"/>
</dbReference>
<dbReference type="Gene3D" id="3.10.290.10">
    <property type="entry name" value="RNA-binding S4 domain"/>
    <property type="match status" value="1"/>
</dbReference>
<keyword evidence="4" id="KW-1185">Reference proteome</keyword>
<dbReference type="GO" id="GO:0003723">
    <property type="term" value="F:RNA binding"/>
    <property type="evidence" value="ECO:0007669"/>
    <property type="project" value="UniProtKB-KW"/>
</dbReference>
<accession>A0A9Q2D005</accession>
<dbReference type="PROSITE" id="PS50889">
    <property type="entry name" value="S4"/>
    <property type="match status" value="1"/>
</dbReference>
<comment type="caution">
    <text evidence="3">The sequence shown here is derived from an EMBL/GenBank/DDBJ whole genome shotgun (WGS) entry which is preliminary data.</text>
</comment>
<sequence>MESLFQHFRKEEKEKIIFYYSKFEIASRDYYPVLLDFTDPRERKIIESISGRFSDIKVEYYGGGSDDNHERKRVLLVPEMLEVSRDDFEIETVELEYPEKFVSLSHRNILGAMMSIGVDRSKLGDIIISDKIEFAVDKNFFELFKRELTTIKNAPIELSEIPNDEFLEPVDETTKHSIIVSSFRLDVILSEVIKEGRSKSKNRVTREKVKVNHAIVTDPSFVVELGDIISVRGFGRFIVSDFIHETRKGKSRIEVLVYED</sequence>
<dbReference type="AlphaFoldDB" id="A0A9Q2D005"/>
<keyword evidence="1" id="KW-0694">RNA-binding</keyword>
<dbReference type="Proteomes" id="UP000579136">
    <property type="component" value="Unassembled WGS sequence"/>
</dbReference>
<dbReference type="SUPFAM" id="SSF55174">
    <property type="entry name" value="Alpha-L RNA-binding motif"/>
    <property type="match status" value="1"/>
</dbReference>
<dbReference type="PANTHER" id="PTHR13633:SF3">
    <property type="entry name" value="MITOCHONDRIAL TRANSCRIPTION RESCUE FACTOR 1"/>
    <property type="match status" value="1"/>
</dbReference>
<dbReference type="Gene3D" id="3.30.70.330">
    <property type="match status" value="1"/>
</dbReference>
<dbReference type="Pfam" id="PF01479">
    <property type="entry name" value="S4"/>
    <property type="match status" value="1"/>
</dbReference>
<proteinExistence type="predicted"/>
<evidence type="ECO:0000259" key="2">
    <source>
        <dbReference type="SMART" id="SM00363"/>
    </source>
</evidence>
<dbReference type="CDD" id="cd00165">
    <property type="entry name" value="S4"/>
    <property type="match status" value="1"/>
</dbReference>
<protein>
    <submittedName>
        <fullName evidence="3">RNA-binding protein YlmH</fullName>
    </submittedName>
</protein>
<dbReference type="RefSeq" id="WP_183674151.1">
    <property type="nucleotide sequence ID" value="NZ_CBCRYX010000004.1"/>
</dbReference>
<gene>
    <name evidence="3" type="ORF">HNQ45_001048</name>
</gene>
<dbReference type="PANTHER" id="PTHR13633">
    <property type="entry name" value="MITOCHONDRIAL TRANSCRIPTION RESCUE FACTOR 1"/>
    <property type="match status" value="1"/>
</dbReference>
<name>A0A9Q2D005_9STAP</name>
<evidence type="ECO:0000313" key="4">
    <source>
        <dbReference type="Proteomes" id="UP000579136"/>
    </source>
</evidence>